<dbReference type="Proteomes" id="UP001596378">
    <property type="component" value="Unassembled WGS sequence"/>
</dbReference>
<organism evidence="1 2">
    <name type="scientific">Cohnella cellulosilytica</name>
    <dbReference type="NCBI Taxonomy" id="986710"/>
    <lineage>
        <taxon>Bacteria</taxon>
        <taxon>Bacillati</taxon>
        <taxon>Bacillota</taxon>
        <taxon>Bacilli</taxon>
        <taxon>Bacillales</taxon>
        <taxon>Paenibacillaceae</taxon>
        <taxon>Cohnella</taxon>
    </lineage>
</organism>
<protein>
    <submittedName>
        <fullName evidence="1">Uncharacterized protein</fullName>
    </submittedName>
</protein>
<dbReference type="RefSeq" id="WP_378107813.1">
    <property type="nucleotide sequence ID" value="NZ_JBHSUP010000026.1"/>
</dbReference>
<gene>
    <name evidence="1" type="ORF">ACFQMJ_12925</name>
</gene>
<keyword evidence="2" id="KW-1185">Reference proteome</keyword>
<reference evidence="2" key="1">
    <citation type="journal article" date="2019" name="Int. J. Syst. Evol. Microbiol.">
        <title>The Global Catalogue of Microorganisms (GCM) 10K type strain sequencing project: providing services to taxonomists for standard genome sequencing and annotation.</title>
        <authorList>
            <consortium name="The Broad Institute Genomics Platform"/>
            <consortium name="The Broad Institute Genome Sequencing Center for Infectious Disease"/>
            <person name="Wu L."/>
            <person name="Ma J."/>
        </authorList>
    </citation>
    <scope>NUCLEOTIDE SEQUENCE [LARGE SCALE GENOMIC DNA]</scope>
    <source>
        <strain evidence="2">KCTC 12907</strain>
    </source>
</reference>
<sequence>MPHDEPHDGLGSSAYPNDGLSRFRCNRKRLRPPMFKAIDIWLRCR</sequence>
<evidence type="ECO:0000313" key="2">
    <source>
        <dbReference type="Proteomes" id="UP001596378"/>
    </source>
</evidence>
<name>A0ABW2FC06_9BACL</name>
<comment type="caution">
    <text evidence="1">The sequence shown here is derived from an EMBL/GenBank/DDBJ whole genome shotgun (WGS) entry which is preliminary data.</text>
</comment>
<proteinExistence type="predicted"/>
<evidence type="ECO:0000313" key="1">
    <source>
        <dbReference type="EMBL" id="MFC7149434.1"/>
    </source>
</evidence>
<dbReference type="EMBL" id="JBHTAI010000007">
    <property type="protein sequence ID" value="MFC7149434.1"/>
    <property type="molecule type" value="Genomic_DNA"/>
</dbReference>
<accession>A0ABW2FC06</accession>